<keyword evidence="1" id="KW-0472">Membrane</keyword>
<accession>A0AAJ6FVJ1</accession>
<evidence type="ECO:0000256" key="1">
    <source>
        <dbReference type="SAM" id="Phobius"/>
    </source>
</evidence>
<feature type="transmembrane region" description="Helical" evidence="1">
    <location>
        <begin position="280"/>
        <end position="299"/>
    </location>
</feature>
<feature type="transmembrane region" description="Helical" evidence="1">
    <location>
        <begin position="518"/>
        <end position="537"/>
    </location>
</feature>
<keyword evidence="1" id="KW-0812">Transmembrane</keyword>
<feature type="transmembrane region" description="Helical" evidence="1">
    <location>
        <begin position="190"/>
        <end position="208"/>
    </location>
</feature>
<feature type="transmembrane region" description="Helical" evidence="1">
    <location>
        <begin position="220"/>
        <end position="239"/>
    </location>
</feature>
<organism evidence="2 3">
    <name type="scientific">Ligilactobacillus animalis</name>
    <dbReference type="NCBI Taxonomy" id="1605"/>
    <lineage>
        <taxon>Bacteria</taxon>
        <taxon>Bacillati</taxon>
        <taxon>Bacillota</taxon>
        <taxon>Bacilli</taxon>
        <taxon>Lactobacillales</taxon>
        <taxon>Lactobacillaceae</taxon>
        <taxon>Ligilactobacillus</taxon>
    </lineage>
</organism>
<keyword evidence="1" id="KW-1133">Transmembrane helix</keyword>
<dbReference type="Proteomes" id="UP001238155">
    <property type="component" value="Chromosome"/>
</dbReference>
<reference evidence="2" key="1">
    <citation type="submission" date="2023-04" db="EMBL/GenBank/DDBJ databases">
        <title>Four porcine-derived lactic acid bacteria strains analyses and their evaluation as potential probiotics based on genomics.</title>
        <authorList>
            <person name="Niu D."/>
        </authorList>
    </citation>
    <scope>NUCLEOTIDE SEQUENCE</scope>
    <source>
        <strain evidence="2">ZSB1</strain>
    </source>
</reference>
<feature type="transmembrane region" description="Helical" evidence="1">
    <location>
        <begin position="371"/>
        <end position="388"/>
    </location>
</feature>
<feature type="transmembrane region" description="Helical" evidence="1">
    <location>
        <begin position="7"/>
        <end position="26"/>
    </location>
</feature>
<feature type="transmembrane region" description="Helical" evidence="1">
    <location>
        <begin position="306"/>
        <end position="326"/>
    </location>
</feature>
<feature type="transmembrane region" description="Helical" evidence="1">
    <location>
        <begin position="95"/>
        <end position="116"/>
    </location>
</feature>
<dbReference type="RefSeq" id="WP_283534733.1">
    <property type="nucleotide sequence ID" value="NZ_CP123751.1"/>
</dbReference>
<gene>
    <name evidence="2" type="ORF">QFF56_00530</name>
</gene>
<dbReference type="EMBL" id="CP123751">
    <property type="protein sequence ID" value="WHQ80260.1"/>
    <property type="molecule type" value="Genomic_DNA"/>
</dbReference>
<dbReference type="AlphaFoldDB" id="A0AAJ6FVJ1"/>
<sequence length="553" mass="62329">MIKKTRTIILCGLFIIMAFLATYPAFTAGYFKMTMDGQIHFIKFEAIAEAFKHFEMPPLVNFMGYGNVGEAFTGMYPWVTGMIFILPKLLIQQPVYALFCGFFLLNLITMSNSYLLTSELTKNLYWRIFGVSLYEFNSYHMIVMYGRNAVGEMLAYAFLPLVFYGCIQIWNKKKLGIISLGLGMGMVVNSHAITALLACLVIFAIEFVRVISRKITFKEILAYIYAGIFATITASYTLYNMLNLMLKNQLATPWKGMLEITPSVMWNAMLDNDMGDKANAWNIGVVAFCVLIVLSVRIFQTQFAAWKIWIGASLGLVLVSFSWLPYPDALAQSFLGNIQFLGRLFSFVMLFLMIGLVSYLDQYGMKISAKWSVILITTIMLILSMSGVKKYHITRNDDPIRYYVTNANYLTSLTERDSGWGDYMLIDENEQPVYTPGSDKIKIPVKIRKATYQGIEYQITSEKNQIASLPFIIYNGVKYKVTVNGKQQEVSAGQLLKVGVRTGKNIINVSTRPDVANYVLFTLTCISILIGSILVLLGGMNGGRKNVINAEKI</sequence>
<evidence type="ECO:0000313" key="2">
    <source>
        <dbReference type="EMBL" id="WHQ80260.1"/>
    </source>
</evidence>
<evidence type="ECO:0000313" key="3">
    <source>
        <dbReference type="Proteomes" id="UP001238155"/>
    </source>
</evidence>
<protein>
    <recommendedName>
        <fullName evidence="4">YfhO family protein</fullName>
    </recommendedName>
</protein>
<feature type="transmembrane region" description="Helical" evidence="1">
    <location>
        <begin position="338"/>
        <end position="359"/>
    </location>
</feature>
<name>A0AAJ6FVJ1_9LACO</name>
<feature type="transmembrane region" description="Helical" evidence="1">
    <location>
        <begin position="153"/>
        <end position="170"/>
    </location>
</feature>
<proteinExistence type="predicted"/>
<evidence type="ECO:0008006" key="4">
    <source>
        <dbReference type="Google" id="ProtNLM"/>
    </source>
</evidence>